<comment type="caution">
    <text evidence="2">The sequence shown here is derived from an EMBL/GenBank/DDBJ whole genome shotgun (WGS) entry which is preliminary data.</text>
</comment>
<dbReference type="Pfam" id="PF13788">
    <property type="entry name" value="DUF4180"/>
    <property type="match status" value="1"/>
</dbReference>
<dbReference type="Proteomes" id="UP001229651">
    <property type="component" value="Unassembled WGS sequence"/>
</dbReference>
<dbReference type="RefSeq" id="WP_306988261.1">
    <property type="nucleotide sequence ID" value="NZ_JAUSUT010000001.1"/>
</dbReference>
<name>A0ABU0EMX1_9PSEU</name>
<accession>A0ABU0EMX1</accession>
<gene>
    <name evidence="2" type="ORF">FB470_000412</name>
</gene>
<protein>
    <recommendedName>
        <fullName evidence="1">DUF4180 domain-containing protein</fullName>
    </recommendedName>
</protein>
<dbReference type="EMBL" id="JAUSUT010000001">
    <property type="protein sequence ID" value="MDQ0376418.1"/>
    <property type="molecule type" value="Genomic_DNA"/>
</dbReference>
<dbReference type="InterPro" id="IPR025438">
    <property type="entry name" value="DUF4180"/>
</dbReference>
<organism evidence="2 3">
    <name type="scientific">Amycolatopsis thermophila</name>
    <dbReference type="NCBI Taxonomy" id="206084"/>
    <lineage>
        <taxon>Bacteria</taxon>
        <taxon>Bacillati</taxon>
        <taxon>Actinomycetota</taxon>
        <taxon>Actinomycetes</taxon>
        <taxon>Pseudonocardiales</taxon>
        <taxon>Pseudonocardiaceae</taxon>
        <taxon>Amycolatopsis</taxon>
    </lineage>
</organism>
<evidence type="ECO:0000313" key="3">
    <source>
        <dbReference type="Proteomes" id="UP001229651"/>
    </source>
</evidence>
<proteinExistence type="predicted"/>
<evidence type="ECO:0000313" key="2">
    <source>
        <dbReference type="EMBL" id="MDQ0376418.1"/>
    </source>
</evidence>
<feature type="domain" description="DUF4180" evidence="1">
    <location>
        <begin position="10"/>
        <end position="119"/>
    </location>
</feature>
<keyword evidence="3" id="KW-1185">Reference proteome</keyword>
<reference evidence="2 3" key="1">
    <citation type="submission" date="2023-07" db="EMBL/GenBank/DDBJ databases">
        <title>Sequencing the genomes of 1000 actinobacteria strains.</title>
        <authorList>
            <person name="Klenk H.-P."/>
        </authorList>
    </citation>
    <scope>NUCLEOTIDE SEQUENCE [LARGE SCALE GENOMIC DNA]</scope>
    <source>
        <strain evidence="2 3">DSM 45805</strain>
    </source>
</reference>
<evidence type="ECO:0000259" key="1">
    <source>
        <dbReference type="Pfam" id="PF13788"/>
    </source>
</evidence>
<sequence length="124" mass="13452">MVDTITEISGVRTFRCAPEGPRIATEADALDLVGRLYWDEVELIVLPVERLAPEFFELSTGVAGAITQKLLNYGFRLAILGDIAPFTAGSAALAAYVAESNRGRQLWFVPDLDVLETRLGRAAA</sequence>